<dbReference type="PANTHER" id="PTHR11552:SF147">
    <property type="entry name" value="CHOLINE DEHYDROGENASE, MITOCHONDRIAL"/>
    <property type="match status" value="1"/>
</dbReference>
<dbReference type="PANTHER" id="PTHR11552">
    <property type="entry name" value="GLUCOSE-METHANOL-CHOLINE GMC OXIDOREDUCTASE"/>
    <property type="match status" value="1"/>
</dbReference>
<dbReference type="Gene3D" id="3.50.50.60">
    <property type="entry name" value="FAD/NAD(P)-binding domain"/>
    <property type="match status" value="1"/>
</dbReference>
<dbReference type="AlphaFoldDB" id="A0AAD7C7J9"/>
<evidence type="ECO:0000313" key="9">
    <source>
        <dbReference type="Proteomes" id="UP001221142"/>
    </source>
</evidence>
<feature type="signal peptide" evidence="6">
    <location>
        <begin position="1"/>
        <end position="16"/>
    </location>
</feature>
<dbReference type="InterPro" id="IPR007867">
    <property type="entry name" value="GMC_OxRtase_C"/>
</dbReference>
<dbReference type="Proteomes" id="UP001221142">
    <property type="component" value="Unassembled WGS sequence"/>
</dbReference>
<name>A0AAD7C7J9_9AGAR</name>
<gene>
    <name evidence="8" type="ORF">FB45DRAFT_1053870</name>
</gene>
<dbReference type="EMBL" id="JARKIF010000004">
    <property type="protein sequence ID" value="KAJ7641333.1"/>
    <property type="molecule type" value="Genomic_DNA"/>
</dbReference>
<accession>A0AAD7C7J9</accession>
<comment type="cofactor">
    <cofactor evidence="1 5">
        <name>FAD</name>
        <dbReference type="ChEBI" id="CHEBI:57692"/>
    </cofactor>
</comment>
<feature type="binding site" evidence="5">
    <location>
        <position position="561"/>
    </location>
    <ligand>
        <name>FAD</name>
        <dbReference type="ChEBI" id="CHEBI:57692"/>
    </ligand>
</feature>
<evidence type="ECO:0000256" key="5">
    <source>
        <dbReference type="PIRSR" id="PIRSR000137-2"/>
    </source>
</evidence>
<evidence type="ECO:0000313" key="8">
    <source>
        <dbReference type="EMBL" id="KAJ7641333.1"/>
    </source>
</evidence>
<dbReference type="SUPFAM" id="SSF54373">
    <property type="entry name" value="FAD-linked reductases, C-terminal domain"/>
    <property type="match status" value="1"/>
</dbReference>
<evidence type="ECO:0000256" key="6">
    <source>
        <dbReference type="SAM" id="SignalP"/>
    </source>
</evidence>
<dbReference type="Pfam" id="PF00732">
    <property type="entry name" value="GMC_oxred_N"/>
    <property type="match status" value="1"/>
</dbReference>
<dbReference type="PIRSF" id="PIRSF000137">
    <property type="entry name" value="Alcohol_oxidase"/>
    <property type="match status" value="1"/>
</dbReference>
<keyword evidence="6" id="KW-0732">Signal</keyword>
<evidence type="ECO:0000259" key="7">
    <source>
        <dbReference type="PROSITE" id="PS00624"/>
    </source>
</evidence>
<keyword evidence="4 5" id="KW-0274">FAD</keyword>
<dbReference type="Pfam" id="PF05199">
    <property type="entry name" value="GMC_oxred_C"/>
    <property type="match status" value="1"/>
</dbReference>
<dbReference type="PROSITE" id="PS00624">
    <property type="entry name" value="GMC_OXRED_2"/>
    <property type="match status" value="1"/>
</dbReference>
<proteinExistence type="inferred from homology"/>
<keyword evidence="9" id="KW-1185">Reference proteome</keyword>
<evidence type="ECO:0000256" key="4">
    <source>
        <dbReference type="ARBA" id="ARBA00022827"/>
    </source>
</evidence>
<feature type="domain" description="Glucose-methanol-choline oxidoreductase N-terminal" evidence="7">
    <location>
        <begin position="300"/>
        <end position="314"/>
    </location>
</feature>
<feature type="binding site" evidence="5">
    <location>
        <position position="260"/>
    </location>
    <ligand>
        <name>FAD</name>
        <dbReference type="ChEBI" id="CHEBI:57692"/>
    </ligand>
</feature>
<protein>
    <submittedName>
        <fullName evidence="8">Aryl-alcohol oxidase</fullName>
    </submittedName>
</protein>
<evidence type="ECO:0000256" key="1">
    <source>
        <dbReference type="ARBA" id="ARBA00001974"/>
    </source>
</evidence>
<comment type="caution">
    <text evidence="8">The sequence shown here is derived from an EMBL/GenBank/DDBJ whole genome shotgun (WGS) entry which is preliminary data.</text>
</comment>
<evidence type="ECO:0000256" key="3">
    <source>
        <dbReference type="ARBA" id="ARBA00022630"/>
    </source>
</evidence>
<evidence type="ECO:0000256" key="2">
    <source>
        <dbReference type="ARBA" id="ARBA00010790"/>
    </source>
</evidence>
<keyword evidence="3" id="KW-0285">Flavoprotein</keyword>
<feature type="chain" id="PRO_5042272484" evidence="6">
    <location>
        <begin position="17"/>
        <end position="588"/>
    </location>
</feature>
<dbReference type="InterPro" id="IPR000172">
    <property type="entry name" value="GMC_OxRdtase_N"/>
</dbReference>
<dbReference type="Gene3D" id="3.30.560.10">
    <property type="entry name" value="Glucose Oxidase, domain 3"/>
    <property type="match status" value="1"/>
</dbReference>
<dbReference type="InterPro" id="IPR012132">
    <property type="entry name" value="GMC_OxRdtase"/>
</dbReference>
<organism evidence="8 9">
    <name type="scientific">Roridomyces roridus</name>
    <dbReference type="NCBI Taxonomy" id="1738132"/>
    <lineage>
        <taxon>Eukaryota</taxon>
        <taxon>Fungi</taxon>
        <taxon>Dikarya</taxon>
        <taxon>Basidiomycota</taxon>
        <taxon>Agaricomycotina</taxon>
        <taxon>Agaricomycetes</taxon>
        <taxon>Agaricomycetidae</taxon>
        <taxon>Agaricales</taxon>
        <taxon>Marasmiineae</taxon>
        <taxon>Mycenaceae</taxon>
        <taxon>Roridomyces</taxon>
    </lineage>
</organism>
<sequence>MLRLFLALASPLLCLAKLYEDVELLPTISFDFVICGGGTAGSVLANRLTENANYSVLLLEAGPSNVDVLPSIVPFLGSTITSNSPYSWNYTTTAQPGLNGRSIDYPRGHMLGGSSSINYMLYTRGSSDDWDNYASTTGDSGWSWSNVQKYFRKNELWSLPADNHSTAGEYDPKVHSVSGVNSVTLPGYPQPIDNMLLQTTKELPSEFPFNLDMNSGNPLGVGWAQSTIDSLGQRSSSATSYLGPKYIDRPNLHVLVHAQVSRLVQTAQSPATFKAVEFKQGNTTTLHIVTARKEVILSAGSIGSPRILLSSGIGDKRALAELGIASTVHLPDVGQNLADQATIGVYWEVNSTDTIDTLTRNATLSAQVLDDWLDNRQGRFVESILGNFVGWSRLSLDNSVLRGRADPASGPKSPHYEILPLNGIGGLPLPPTGNFFNLVVALLCPVSRGSVTLSSSDPFAPPLIDPGFLNDPLDLEMMREGIKILLDFAAAPTWRKYIIERYQPFPNVTTDAAIEAYIRNSASTIFHPLGSNSMSAKDAEGGVVDPDLRVKGIPFLRVVDGSVLRESAGRQYTSSPNEAADLIKEARA</sequence>
<dbReference type="InterPro" id="IPR036188">
    <property type="entry name" value="FAD/NAD-bd_sf"/>
</dbReference>
<dbReference type="SUPFAM" id="SSF51905">
    <property type="entry name" value="FAD/NAD(P)-binding domain"/>
    <property type="match status" value="1"/>
</dbReference>
<dbReference type="GO" id="GO:0050660">
    <property type="term" value="F:flavin adenine dinucleotide binding"/>
    <property type="evidence" value="ECO:0007669"/>
    <property type="project" value="InterPro"/>
</dbReference>
<dbReference type="GO" id="GO:0016614">
    <property type="term" value="F:oxidoreductase activity, acting on CH-OH group of donors"/>
    <property type="evidence" value="ECO:0007669"/>
    <property type="project" value="InterPro"/>
</dbReference>
<comment type="similarity">
    <text evidence="2">Belongs to the GMC oxidoreductase family.</text>
</comment>
<reference evidence="8" key="1">
    <citation type="submission" date="2023-03" db="EMBL/GenBank/DDBJ databases">
        <title>Massive genome expansion in bonnet fungi (Mycena s.s.) driven by repeated elements and novel gene families across ecological guilds.</title>
        <authorList>
            <consortium name="Lawrence Berkeley National Laboratory"/>
            <person name="Harder C.B."/>
            <person name="Miyauchi S."/>
            <person name="Viragh M."/>
            <person name="Kuo A."/>
            <person name="Thoen E."/>
            <person name="Andreopoulos B."/>
            <person name="Lu D."/>
            <person name="Skrede I."/>
            <person name="Drula E."/>
            <person name="Henrissat B."/>
            <person name="Morin E."/>
            <person name="Kohler A."/>
            <person name="Barry K."/>
            <person name="LaButti K."/>
            <person name="Morin E."/>
            <person name="Salamov A."/>
            <person name="Lipzen A."/>
            <person name="Mereny Z."/>
            <person name="Hegedus B."/>
            <person name="Baldrian P."/>
            <person name="Stursova M."/>
            <person name="Weitz H."/>
            <person name="Taylor A."/>
            <person name="Grigoriev I.V."/>
            <person name="Nagy L.G."/>
            <person name="Martin F."/>
            <person name="Kauserud H."/>
        </authorList>
    </citation>
    <scope>NUCLEOTIDE SEQUENCE</scope>
    <source>
        <strain evidence="8">9284</strain>
    </source>
</reference>